<proteinExistence type="predicted"/>
<dbReference type="Pfam" id="PF06985">
    <property type="entry name" value="HET"/>
    <property type="match status" value="1"/>
</dbReference>
<feature type="domain" description="Heterokaryon incompatibility" evidence="1">
    <location>
        <begin position="62"/>
        <end position="211"/>
    </location>
</feature>
<gene>
    <name evidence="2" type="ORF">CLO192961_LOCUS218266</name>
</gene>
<keyword evidence="3" id="KW-1185">Reference proteome</keyword>
<dbReference type="PANTHER" id="PTHR24148:SF73">
    <property type="entry name" value="HET DOMAIN PROTEIN (AFU_ORTHOLOGUE AFUA_8G01020)"/>
    <property type="match status" value="1"/>
</dbReference>
<organism evidence="2 3">
    <name type="scientific">Bionectria ochroleuca</name>
    <name type="common">Gliocladium roseum</name>
    <dbReference type="NCBI Taxonomy" id="29856"/>
    <lineage>
        <taxon>Eukaryota</taxon>
        <taxon>Fungi</taxon>
        <taxon>Dikarya</taxon>
        <taxon>Ascomycota</taxon>
        <taxon>Pezizomycotina</taxon>
        <taxon>Sordariomycetes</taxon>
        <taxon>Hypocreomycetidae</taxon>
        <taxon>Hypocreales</taxon>
        <taxon>Bionectriaceae</taxon>
        <taxon>Clonostachys</taxon>
    </lineage>
</organism>
<dbReference type="InterPro" id="IPR052895">
    <property type="entry name" value="HetReg/Transcr_Mod"/>
</dbReference>
<dbReference type="InterPro" id="IPR010730">
    <property type="entry name" value="HET"/>
</dbReference>
<dbReference type="Pfam" id="PF26639">
    <property type="entry name" value="Het-6_barrel"/>
    <property type="match status" value="1"/>
</dbReference>
<evidence type="ECO:0000313" key="3">
    <source>
        <dbReference type="Proteomes" id="UP000766486"/>
    </source>
</evidence>
<evidence type="ECO:0000313" key="2">
    <source>
        <dbReference type="EMBL" id="VUC27776.1"/>
    </source>
</evidence>
<reference evidence="2 3" key="1">
    <citation type="submission" date="2019-06" db="EMBL/GenBank/DDBJ databases">
        <authorList>
            <person name="Broberg M."/>
        </authorList>
    </citation>
    <scope>NUCLEOTIDE SEQUENCE [LARGE SCALE GENOMIC DNA]</scope>
</reference>
<accession>A0ABY6UCJ9</accession>
<dbReference type="EMBL" id="CABFNS010000774">
    <property type="protein sequence ID" value="VUC27776.1"/>
    <property type="molecule type" value="Genomic_DNA"/>
</dbReference>
<evidence type="ECO:0000259" key="1">
    <source>
        <dbReference type="Pfam" id="PF06985"/>
    </source>
</evidence>
<dbReference type="Proteomes" id="UP000766486">
    <property type="component" value="Unassembled WGS sequence"/>
</dbReference>
<sequence>MPRSIYRPLDKARHEVRLLILHPSYKSQGPSFEAPIRCNLKTVSFSCPSSYSYGHIRSPEPYTALSYAWGDPGQTKAITVNGVRMQATMNLDNALRHIRKRRNQTILWVDAICINQKDDDEKSFQVGTLMRHIYEQAQCVVAWLGEPTPFDAKILARRAQATSGDSLGKLLEVINCIIERYDMATGYSWDLECFERMFRMPWWGRVWVVQEVLLAKHLIFKYGRLEMTPSTIMDVFRYCMRVGGRITEQGTSDSPSFNDNAILIATLNRGNNEELTNMSLYNYMCFYGSRKASNPHDKIYALMGVAEDADDYDPPDYTKRVEDVFINFAMILGLQGGSLDFLDGAGVGHIARSGNSGLNLPSWVPDWTRLTSARTWMPINCGGQAMGRPPDYRFSDPHEILYAQGVVYDVISEVVPTPTNKASFPLRTGIPALQAYFRAFDFDYDFHEEQTLGGTDSISMFRSFTSFLLAGSPESLEEIEYLSSLATDSESEEEEQLTKIAVRSIEPFLKFTGDERRGRSDATILKDFFSEVDAHRYLEWLENDDLHTRFLRTTRYLRRKAYYFCDRALFWTGRGFIGHGFADVRAGDMVCRLLGYHCPIILRPEGAYYVVVGHCFVLGLMDGEEIDELEQSETHLQEISIK</sequence>
<comment type="caution">
    <text evidence="2">The sequence shown here is derived from an EMBL/GenBank/DDBJ whole genome shotgun (WGS) entry which is preliminary data.</text>
</comment>
<name>A0ABY6UCJ9_BIOOC</name>
<dbReference type="PANTHER" id="PTHR24148">
    <property type="entry name" value="ANKYRIN REPEAT DOMAIN-CONTAINING PROTEIN 39 HOMOLOG-RELATED"/>
    <property type="match status" value="1"/>
</dbReference>
<protein>
    <recommendedName>
        <fullName evidence="1">Heterokaryon incompatibility domain-containing protein</fullName>
    </recommendedName>
</protein>